<gene>
    <name evidence="1" type="ORF">DKK75_02430</name>
</gene>
<evidence type="ECO:0000313" key="1">
    <source>
        <dbReference type="EMBL" id="PXY82610.1"/>
    </source>
</evidence>
<evidence type="ECO:0000313" key="2">
    <source>
        <dbReference type="Proteomes" id="UP000247744"/>
    </source>
</evidence>
<name>A0A318M6J7_9BIFI</name>
<protein>
    <submittedName>
        <fullName evidence="1">Uncharacterized protein</fullName>
    </submittedName>
</protein>
<dbReference type="RefSeq" id="WP_110451884.1">
    <property type="nucleotide sequence ID" value="NZ_QGLL01000006.1"/>
</dbReference>
<dbReference type="OrthoDB" id="9757939at2"/>
<dbReference type="Proteomes" id="UP000247744">
    <property type="component" value="Unassembled WGS sequence"/>
</dbReference>
<proteinExistence type="predicted"/>
<organism evidence="1 2">
    <name type="scientific">Bifidobacterium asteroides</name>
    <dbReference type="NCBI Taxonomy" id="1684"/>
    <lineage>
        <taxon>Bacteria</taxon>
        <taxon>Bacillati</taxon>
        <taxon>Actinomycetota</taxon>
        <taxon>Actinomycetes</taxon>
        <taxon>Bifidobacteriales</taxon>
        <taxon>Bifidobacteriaceae</taxon>
        <taxon>Bifidobacterium</taxon>
    </lineage>
</organism>
<sequence>MTGQNPHIGGESRSLIMTSSMHTDQDCTEDQPVDYIGNMSTVHFDLKPPAKRAERDSHRLDH</sequence>
<dbReference type="AlphaFoldDB" id="A0A318M6J7"/>
<reference evidence="1 2" key="1">
    <citation type="submission" date="2018-05" db="EMBL/GenBank/DDBJ databases">
        <title>Reference genomes for bee gut microbiota database.</title>
        <authorList>
            <person name="Ellegaard K.M."/>
        </authorList>
    </citation>
    <scope>NUCLEOTIDE SEQUENCE [LARGE SCALE GENOMIC DNA]</scope>
    <source>
        <strain evidence="1 2">ESL0200</strain>
    </source>
</reference>
<dbReference type="EMBL" id="QGLL01000006">
    <property type="protein sequence ID" value="PXY82610.1"/>
    <property type="molecule type" value="Genomic_DNA"/>
</dbReference>
<comment type="caution">
    <text evidence="1">The sequence shown here is derived from an EMBL/GenBank/DDBJ whole genome shotgun (WGS) entry which is preliminary data.</text>
</comment>
<accession>A0A318M6J7</accession>